<dbReference type="PANTHER" id="PTHR43798">
    <property type="entry name" value="MONOACYLGLYCEROL LIPASE"/>
    <property type="match status" value="1"/>
</dbReference>
<dbReference type="GO" id="GO:0016787">
    <property type="term" value="F:hydrolase activity"/>
    <property type="evidence" value="ECO:0007669"/>
    <property type="project" value="UniProtKB-KW"/>
</dbReference>
<organism evidence="2 3">
    <name type="scientific">Gryllotalpicola reticulitermitis</name>
    <dbReference type="NCBI Taxonomy" id="1184153"/>
    <lineage>
        <taxon>Bacteria</taxon>
        <taxon>Bacillati</taxon>
        <taxon>Actinomycetota</taxon>
        <taxon>Actinomycetes</taxon>
        <taxon>Micrococcales</taxon>
        <taxon>Microbacteriaceae</taxon>
        <taxon>Gryllotalpicola</taxon>
    </lineage>
</organism>
<dbReference type="PANTHER" id="PTHR43798:SF33">
    <property type="entry name" value="HYDROLASE, PUTATIVE (AFU_ORTHOLOGUE AFUA_2G14860)-RELATED"/>
    <property type="match status" value="1"/>
</dbReference>
<reference evidence="3" key="1">
    <citation type="journal article" date="2019" name="Int. J. Syst. Evol. Microbiol.">
        <title>The Global Catalogue of Microorganisms (GCM) 10K type strain sequencing project: providing services to taxonomists for standard genome sequencing and annotation.</title>
        <authorList>
            <consortium name="The Broad Institute Genomics Platform"/>
            <consortium name="The Broad Institute Genome Sequencing Center for Infectious Disease"/>
            <person name="Wu L."/>
            <person name="Ma J."/>
        </authorList>
    </citation>
    <scope>NUCLEOTIDE SEQUENCE [LARGE SCALE GENOMIC DNA]</scope>
    <source>
        <strain evidence="3">CGMCC 1.10363</strain>
    </source>
</reference>
<dbReference type="EMBL" id="JBHSCN010000005">
    <property type="protein sequence ID" value="MFC4243622.1"/>
    <property type="molecule type" value="Genomic_DNA"/>
</dbReference>
<evidence type="ECO:0000313" key="2">
    <source>
        <dbReference type="EMBL" id="MFC4243622.1"/>
    </source>
</evidence>
<dbReference type="Proteomes" id="UP001595900">
    <property type="component" value="Unassembled WGS sequence"/>
</dbReference>
<keyword evidence="3" id="KW-1185">Reference proteome</keyword>
<sequence length="271" mass="29097">MTDEWQGRTLELDGAVISYSELPGDGPVIVYAHGLSSSRSADDRRGIIDFTPITESGRRFIRYDARGHGRSTGRAVPDDYLWDRLADDLLALADAVSPDEPIVVFGTSMGTGTALHAVAKRPDRISALVLSAVPTAWELRAAQAGLYEQFATAVETNGAEYLESMLENAPAVPIFADLEVEQFGPDIPEALQPSVFRGAARTDFPSRDIVARTTTPTLVLSWDTDPSHPVSVGAEVHSLIAASEFRVAETSAEVRTWGAAAADFVAALAER</sequence>
<evidence type="ECO:0000259" key="1">
    <source>
        <dbReference type="Pfam" id="PF00561"/>
    </source>
</evidence>
<name>A0ABV8Q5E6_9MICO</name>
<dbReference type="InterPro" id="IPR050266">
    <property type="entry name" value="AB_hydrolase_sf"/>
</dbReference>
<feature type="domain" description="AB hydrolase-1" evidence="1">
    <location>
        <begin position="27"/>
        <end position="138"/>
    </location>
</feature>
<accession>A0ABV8Q5E6</accession>
<keyword evidence="2" id="KW-0378">Hydrolase</keyword>
<dbReference type="PRINTS" id="PR00111">
    <property type="entry name" value="ABHYDROLASE"/>
</dbReference>
<dbReference type="Pfam" id="PF00561">
    <property type="entry name" value="Abhydrolase_1"/>
    <property type="match status" value="1"/>
</dbReference>
<protein>
    <submittedName>
        <fullName evidence="2">Alpha/beta fold hydrolase</fullName>
    </submittedName>
</protein>
<evidence type="ECO:0000313" key="3">
    <source>
        <dbReference type="Proteomes" id="UP001595900"/>
    </source>
</evidence>
<dbReference type="InterPro" id="IPR029058">
    <property type="entry name" value="AB_hydrolase_fold"/>
</dbReference>
<dbReference type="RefSeq" id="WP_390228706.1">
    <property type="nucleotide sequence ID" value="NZ_JBHSCN010000005.1"/>
</dbReference>
<dbReference type="SUPFAM" id="SSF53474">
    <property type="entry name" value="alpha/beta-Hydrolases"/>
    <property type="match status" value="1"/>
</dbReference>
<proteinExistence type="predicted"/>
<gene>
    <name evidence="2" type="ORF">ACFOYW_09580</name>
</gene>
<dbReference type="Gene3D" id="3.40.50.1820">
    <property type="entry name" value="alpha/beta hydrolase"/>
    <property type="match status" value="1"/>
</dbReference>
<comment type="caution">
    <text evidence="2">The sequence shown here is derived from an EMBL/GenBank/DDBJ whole genome shotgun (WGS) entry which is preliminary data.</text>
</comment>
<dbReference type="InterPro" id="IPR000073">
    <property type="entry name" value="AB_hydrolase_1"/>
</dbReference>